<organism evidence="2 3">
    <name type="scientific">Phytophthora fragariaefolia</name>
    <dbReference type="NCBI Taxonomy" id="1490495"/>
    <lineage>
        <taxon>Eukaryota</taxon>
        <taxon>Sar</taxon>
        <taxon>Stramenopiles</taxon>
        <taxon>Oomycota</taxon>
        <taxon>Peronosporomycetes</taxon>
        <taxon>Peronosporales</taxon>
        <taxon>Peronosporaceae</taxon>
        <taxon>Phytophthora</taxon>
    </lineage>
</organism>
<feature type="region of interest" description="Disordered" evidence="1">
    <location>
        <begin position="60"/>
        <end position="136"/>
    </location>
</feature>
<name>A0A9W6X6F9_9STRA</name>
<dbReference type="Proteomes" id="UP001165121">
    <property type="component" value="Unassembled WGS sequence"/>
</dbReference>
<reference evidence="2" key="1">
    <citation type="submission" date="2023-04" db="EMBL/GenBank/DDBJ databases">
        <title>Phytophthora fragariaefolia NBRC 109709.</title>
        <authorList>
            <person name="Ichikawa N."/>
            <person name="Sato H."/>
            <person name="Tonouchi N."/>
        </authorList>
    </citation>
    <scope>NUCLEOTIDE SEQUENCE</scope>
    <source>
        <strain evidence="2">NBRC 109709</strain>
    </source>
</reference>
<evidence type="ECO:0000313" key="3">
    <source>
        <dbReference type="Proteomes" id="UP001165121"/>
    </source>
</evidence>
<evidence type="ECO:0000313" key="2">
    <source>
        <dbReference type="EMBL" id="GMF32480.1"/>
    </source>
</evidence>
<sequence length="244" mass="26927">MGERKVTFDAHTPVRWRTPADAIPRAFGIVQLGYRRYQEWQNLAYGATCDADDVWEADESSAPTVARPTYQTPRKVLSRGEERRSLPEASQRGATPVIATIAAAQNAGAKDRFQDGESAANASHDPEPERETRDKEVEDAVLIHEGSDLCMEELKAEMAILPDLSLTAKVRIKDLNVGQPTGVEPELAAREGERLRQIIWKRRKWLVGKRNALPPTAVGSFATSTSGMLSPSHNVSARSRPSSR</sequence>
<dbReference type="OrthoDB" id="10326527at2759"/>
<protein>
    <submittedName>
        <fullName evidence="2">Unnamed protein product</fullName>
    </submittedName>
</protein>
<gene>
    <name evidence="2" type="ORF">Pfra01_000775200</name>
</gene>
<dbReference type="EMBL" id="BSXT01000690">
    <property type="protein sequence ID" value="GMF32480.1"/>
    <property type="molecule type" value="Genomic_DNA"/>
</dbReference>
<feature type="region of interest" description="Disordered" evidence="1">
    <location>
        <begin position="216"/>
        <end position="244"/>
    </location>
</feature>
<comment type="caution">
    <text evidence="2">The sequence shown here is derived from an EMBL/GenBank/DDBJ whole genome shotgun (WGS) entry which is preliminary data.</text>
</comment>
<accession>A0A9W6X6F9</accession>
<evidence type="ECO:0000256" key="1">
    <source>
        <dbReference type="SAM" id="MobiDB-lite"/>
    </source>
</evidence>
<feature type="compositionally biased region" description="Polar residues" evidence="1">
    <location>
        <begin position="221"/>
        <end position="244"/>
    </location>
</feature>
<keyword evidence="3" id="KW-1185">Reference proteome</keyword>
<proteinExistence type="predicted"/>
<feature type="compositionally biased region" description="Basic and acidic residues" evidence="1">
    <location>
        <begin position="124"/>
        <end position="136"/>
    </location>
</feature>
<feature type="compositionally biased region" description="Low complexity" evidence="1">
    <location>
        <begin position="99"/>
        <end position="108"/>
    </location>
</feature>
<dbReference type="AlphaFoldDB" id="A0A9W6X6F9"/>